<protein>
    <submittedName>
        <fullName evidence="1">Uncharacterized protein</fullName>
    </submittedName>
</protein>
<sequence length="212" mass="23869">ELLPGGVHKALQIMAPGLRFEDAWEYGSQQQLVLELGMGRGRLAAQLFFMGCTVIGVELANERFLMAAAALERLAHRCSHTYEMSRRGQEARIRKKDGPVGALCEVRQGNFLDRVTKEEVAAATLVILQVFLPKSVWPQLRIFLEELKGGCRILSYEDLRQTVWAGTLAARYWPAVGPLRRGTGSTATRRLALEASSQGCCCCCWKWWWWLL</sequence>
<dbReference type="Proteomes" id="UP000626109">
    <property type="component" value="Unassembled WGS sequence"/>
</dbReference>
<comment type="caution">
    <text evidence="1">The sequence shown here is derived from an EMBL/GenBank/DDBJ whole genome shotgun (WGS) entry which is preliminary data.</text>
</comment>
<feature type="non-terminal residue" evidence="1">
    <location>
        <position position="1"/>
    </location>
</feature>
<dbReference type="SUPFAM" id="SSF53335">
    <property type="entry name" value="S-adenosyl-L-methionine-dependent methyltransferases"/>
    <property type="match status" value="1"/>
</dbReference>
<dbReference type="InterPro" id="IPR029063">
    <property type="entry name" value="SAM-dependent_MTases_sf"/>
</dbReference>
<name>A0A813KG76_POLGL</name>
<dbReference type="AlphaFoldDB" id="A0A813KG76"/>
<organism evidence="1 2">
    <name type="scientific">Polarella glacialis</name>
    <name type="common">Dinoflagellate</name>
    <dbReference type="NCBI Taxonomy" id="89957"/>
    <lineage>
        <taxon>Eukaryota</taxon>
        <taxon>Sar</taxon>
        <taxon>Alveolata</taxon>
        <taxon>Dinophyceae</taxon>
        <taxon>Suessiales</taxon>
        <taxon>Suessiaceae</taxon>
        <taxon>Polarella</taxon>
    </lineage>
</organism>
<evidence type="ECO:0000313" key="2">
    <source>
        <dbReference type="Proteomes" id="UP000626109"/>
    </source>
</evidence>
<dbReference type="EMBL" id="CAJNNW010030240">
    <property type="protein sequence ID" value="CAE8702847.1"/>
    <property type="molecule type" value="Genomic_DNA"/>
</dbReference>
<evidence type="ECO:0000313" key="1">
    <source>
        <dbReference type="EMBL" id="CAE8702847.1"/>
    </source>
</evidence>
<accession>A0A813KG76</accession>
<gene>
    <name evidence="1" type="ORF">PGLA2088_LOCUS32624</name>
</gene>
<reference evidence="1" key="1">
    <citation type="submission" date="2021-02" db="EMBL/GenBank/DDBJ databases">
        <authorList>
            <person name="Dougan E. K."/>
            <person name="Rhodes N."/>
            <person name="Thang M."/>
            <person name="Chan C."/>
        </authorList>
    </citation>
    <scope>NUCLEOTIDE SEQUENCE</scope>
</reference>
<dbReference type="Gene3D" id="3.40.50.150">
    <property type="entry name" value="Vaccinia Virus protein VP39"/>
    <property type="match status" value="1"/>
</dbReference>
<proteinExistence type="predicted"/>